<keyword evidence="11" id="KW-1185">Reference proteome</keyword>
<feature type="compositionally biased region" description="Acidic residues" evidence="10">
    <location>
        <begin position="665"/>
        <end position="675"/>
    </location>
</feature>
<sequence length="732" mass="82545">MTSSTCSVCGSIRTEIIDGLMYCAVCGTQIFDYRELEADDDRVVIGRAKIAKRKDAVQRSRDEGNLESAMLGLSTTSVRKRRKGEELQCYLESSAIKDSKDSSEILKDITTGQSHAPSYLKSVGRRLCTFTKMLAKGVAAIRRETAIPNYTDDLEEMFRALVVNKDSASESAKEKKKKKERRKERGQEALEKSTTAWDLLMSDTVGENLDIQSDSAQEDEFDLDKASTARTQTKSNLVQVVDTMVPKKILNSATSFYLALDVLAALLFISLITAGCRWILLSDIIRYLGFCLLSRVRSSLQNIPLYEFHRTVLFIWQICRLPSTPVKVDFEQGPFANGFLTDSKLRFSASQMVTVFGRPLRGGNRLNTDIFFSTETKAFAYILMALKLCFGLDGVREFDVHGNADSLSNNTFNVIQWLYQLKMRIMFWEGYDPLDILQAHRPVEPLLYERDFKRGHVSLLLSQKHVLFPDTSSSNGSKAKLEQIEIATGGNRIDGWYSYFPCAKGYERYPRPNFTNGGFVHMREKDRFLLSFNKKMGLGAKTSGLRMLFASRKAAIDAWECAQPAMSHTFSMLIHWFSKIIGESELVLYCAFMMLELQIVDFEKFNELRLAMVDGRMYPLKTTIACVDGRRLFKTLYVSSAEDVSDASEIDVVRIGVPRNWGAEADLDGDDESDDYSSNSSSELYSETADSDIGEVMPAENLTVYRLPLPESLLPMCIHLLTYEKLPGISGM</sequence>
<keyword evidence="6" id="KW-0805">Transcription regulation</keyword>
<feature type="region of interest" description="Disordered" evidence="10">
    <location>
        <begin position="664"/>
        <end position="690"/>
    </location>
</feature>
<evidence type="ECO:0000256" key="6">
    <source>
        <dbReference type="ARBA" id="ARBA00023015"/>
    </source>
</evidence>
<name>A0A158P5W1_ANGCA</name>
<keyword evidence="5" id="KW-0862">Zinc</keyword>
<dbReference type="GO" id="GO:0042790">
    <property type="term" value="P:nucleolar large rRNA transcription by RNA polymerase I"/>
    <property type="evidence" value="ECO:0007669"/>
    <property type="project" value="TreeGrafter"/>
</dbReference>
<reference evidence="11" key="1">
    <citation type="submission" date="2012-09" db="EMBL/GenBank/DDBJ databases">
        <authorList>
            <person name="Martin A.A."/>
        </authorList>
    </citation>
    <scope>NUCLEOTIDE SEQUENCE</scope>
</reference>
<dbReference type="InterPro" id="IPR033599">
    <property type="entry name" value="TAF1B/Rrn7"/>
</dbReference>
<dbReference type="GO" id="GO:0001164">
    <property type="term" value="F:RNA polymerase I core promoter sequence-specific DNA binding"/>
    <property type="evidence" value="ECO:0007669"/>
    <property type="project" value="InterPro"/>
</dbReference>
<keyword evidence="3" id="KW-0479">Metal-binding</keyword>
<evidence type="ECO:0000256" key="8">
    <source>
        <dbReference type="ARBA" id="ARBA00023163"/>
    </source>
</evidence>
<keyword evidence="4" id="KW-0863">Zinc-finger</keyword>
<dbReference type="GO" id="GO:0008270">
    <property type="term" value="F:zinc ion binding"/>
    <property type="evidence" value="ECO:0007669"/>
    <property type="project" value="UniProtKB-KW"/>
</dbReference>
<evidence type="ECO:0000256" key="2">
    <source>
        <dbReference type="ARBA" id="ARBA00006899"/>
    </source>
</evidence>
<evidence type="ECO:0000256" key="3">
    <source>
        <dbReference type="ARBA" id="ARBA00022723"/>
    </source>
</evidence>
<dbReference type="AlphaFoldDB" id="A0A158P5W1"/>
<dbReference type="Proteomes" id="UP000035642">
    <property type="component" value="Unassembled WGS sequence"/>
</dbReference>
<reference evidence="12" key="2">
    <citation type="submission" date="2016-04" db="UniProtKB">
        <authorList>
            <consortium name="WormBaseParasite"/>
        </authorList>
    </citation>
    <scope>IDENTIFICATION</scope>
</reference>
<evidence type="ECO:0000313" key="12">
    <source>
        <dbReference type="WBParaSite" id="ACAC_0000027801-mRNA-1"/>
    </source>
</evidence>
<keyword evidence="9" id="KW-0539">Nucleus</keyword>
<feature type="compositionally biased region" description="Low complexity" evidence="10">
    <location>
        <begin position="676"/>
        <end position="687"/>
    </location>
</feature>
<proteinExistence type="inferred from homology"/>
<dbReference type="STRING" id="6313.A0A158P5W1"/>
<evidence type="ECO:0000256" key="4">
    <source>
        <dbReference type="ARBA" id="ARBA00022771"/>
    </source>
</evidence>
<evidence type="ECO:0000313" key="11">
    <source>
        <dbReference type="Proteomes" id="UP000035642"/>
    </source>
</evidence>
<keyword evidence="8" id="KW-0804">Transcription</keyword>
<dbReference type="GO" id="GO:0070860">
    <property type="term" value="C:RNA polymerase I core factor complex"/>
    <property type="evidence" value="ECO:0007669"/>
    <property type="project" value="InterPro"/>
</dbReference>
<comment type="subcellular location">
    <subcellularLocation>
        <location evidence="1">Nucleus</location>
        <location evidence="1">Nucleolus</location>
    </subcellularLocation>
</comment>
<evidence type="ECO:0000256" key="10">
    <source>
        <dbReference type="SAM" id="MobiDB-lite"/>
    </source>
</evidence>
<evidence type="ECO:0000256" key="9">
    <source>
        <dbReference type="ARBA" id="ARBA00023242"/>
    </source>
</evidence>
<feature type="region of interest" description="Disordered" evidence="10">
    <location>
        <begin position="169"/>
        <end position="190"/>
    </location>
</feature>
<comment type="similarity">
    <text evidence="2">Belongs to the RRN7/TAF1B family.</text>
</comment>
<evidence type="ECO:0000256" key="5">
    <source>
        <dbReference type="ARBA" id="ARBA00022833"/>
    </source>
</evidence>
<keyword evidence="7" id="KW-0238">DNA-binding</keyword>
<dbReference type="PANTHER" id="PTHR31576">
    <property type="entry name" value="TATA BOX-BINDING PROTEIN-ASSOCIATED FACTOR RNA POLYMERASE I SUBUNIT B"/>
    <property type="match status" value="1"/>
</dbReference>
<evidence type="ECO:0000256" key="7">
    <source>
        <dbReference type="ARBA" id="ARBA00023125"/>
    </source>
</evidence>
<protein>
    <submittedName>
        <fullName evidence="12">TATA box-binding protein-associated factor RNA polymerase I subunit B</fullName>
    </submittedName>
</protein>
<dbReference type="WBParaSite" id="ACAC_0000027801-mRNA-1">
    <property type="protein sequence ID" value="ACAC_0000027801-mRNA-1"/>
    <property type="gene ID" value="ACAC_0000027801"/>
</dbReference>
<organism evidence="11 12">
    <name type="scientific">Angiostrongylus cantonensis</name>
    <name type="common">Rat lungworm</name>
    <dbReference type="NCBI Taxonomy" id="6313"/>
    <lineage>
        <taxon>Eukaryota</taxon>
        <taxon>Metazoa</taxon>
        <taxon>Ecdysozoa</taxon>
        <taxon>Nematoda</taxon>
        <taxon>Chromadorea</taxon>
        <taxon>Rhabditida</taxon>
        <taxon>Rhabditina</taxon>
        <taxon>Rhabditomorpha</taxon>
        <taxon>Strongyloidea</taxon>
        <taxon>Metastrongylidae</taxon>
        <taxon>Angiostrongylus</taxon>
    </lineage>
</organism>
<accession>A0A158P5W1</accession>
<evidence type="ECO:0000256" key="1">
    <source>
        <dbReference type="ARBA" id="ARBA00004604"/>
    </source>
</evidence>
<dbReference type="PANTHER" id="PTHR31576:SF2">
    <property type="entry name" value="TATA BOX-BINDING PROTEIN-ASSOCIATED FACTOR RNA POLYMERASE I SUBUNIT B"/>
    <property type="match status" value="1"/>
</dbReference>
<dbReference type="GO" id="GO:0005668">
    <property type="term" value="C:RNA polymerase transcription factor SL1 complex"/>
    <property type="evidence" value="ECO:0007669"/>
    <property type="project" value="TreeGrafter"/>
</dbReference>